<dbReference type="AlphaFoldDB" id="X0Z399"/>
<name>X0Z399_9ZZZZ</name>
<sequence length="63" mass="7725">LFIDDYLIEDQYLLNRTINNPIKLSDPIVWSGWNKDQQWQPYLSVLFDGERNVYRMWYNTPID</sequence>
<reference evidence="1" key="1">
    <citation type="journal article" date="2014" name="Front. Microbiol.">
        <title>High frequency of phylogenetically diverse reductive dehalogenase-homologous genes in deep subseafloor sedimentary metagenomes.</title>
        <authorList>
            <person name="Kawai M."/>
            <person name="Futagami T."/>
            <person name="Toyoda A."/>
            <person name="Takaki Y."/>
            <person name="Nishi S."/>
            <person name="Hori S."/>
            <person name="Arai W."/>
            <person name="Tsubouchi T."/>
            <person name="Morono Y."/>
            <person name="Uchiyama I."/>
            <person name="Ito T."/>
            <person name="Fujiyama A."/>
            <person name="Inagaki F."/>
            <person name="Takami H."/>
        </authorList>
    </citation>
    <scope>NUCLEOTIDE SEQUENCE</scope>
    <source>
        <strain evidence="1">Expedition CK06-06</strain>
    </source>
</reference>
<comment type="caution">
    <text evidence="1">The sequence shown here is derived from an EMBL/GenBank/DDBJ whole genome shotgun (WGS) entry which is preliminary data.</text>
</comment>
<proteinExistence type="predicted"/>
<protein>
    <submittedName>
        <fullName evidence="1">Uncharacterized protein</fullName>
    </submittedName>
</protein>
<feature type="non-terminal residue" evidence="1">
    <location>
        <position position="1"/>
    </location>
</feature>
<accession>X0Z399</accession>
<feature type="non-terminal residue" evidence="1">
    <location>
        <position position="63"/>
    </location>
</feature>
<gene>
    <name evidence="1" type="ORF">S01H1_85854</name>
</gene>
<dbReference type="EMBL" id="BARS01059149">
    <property type="protein sequence ID" value="GAG43056.1"/>
    <property type="molecule type" value="Genomic_DNA"/>
</dbReference>
<organism evidence="1">
    <name type="scientific">marine sediment metagenome</name>
    <dbReference type="NCBI Taxonomy" id="412755"/>
    <lineage>
        <taxon>unclassified sequences</taxon>
        <taxon>metagenomes</taxon>
        <taxon>ecological metagenomes</taxon>
    </lineage>
</organism>
<evidence type="ECO:0000313" key="1">
    <source>
        <dbReference type="EMBL" id="GAG43056.1"/>
    </source>
</evidence>